<evidence type="ECO:0000313" key="2">
    <source>
        <dbReference type="EMBL" id="KXH57240.1"/>
    </source>
</evidence>
<keyword evidence="3" id="KW-1185">Reference proteome</keyword>
<protein>
    <submittedName>
        <fullName evidence="2">Uncharacterized protein</fullName>
    </submittedName>
</protein>
<keyword evidence="1" id="KW-0732">Signal</keyword>
<dbReference type="AlphaFoldDB" id="A0A135UA29"/>
<evidence type="ECO:0000313" key="3">
    <source>
        <dbReference type="Proteomes" id="UP000070054"/>
    </source>
</evidence>
<dbReference type="OrthoDB" id="4801489at2759"/>
<feature type="chain" id="PRO_5007804757" evidence="1">
    <location>
        <begin position="20"/>
        <end position="110"/>
    </location>
</feature>
<sequence>MQFSTIAVALFAISAPAWAYEIATDKCCQAQLEACHKQGANACMWTNAAICVDNPNNRVPVDNTCLKACPDATVKNPNGFLYKFQKHGAPAGDCVCGNLNPNLSKYCYGG</sequence>
<accession>A0A135UA29</accession>
<gene>
    <name evidence="2" type="ORF">CNYM01_14346</name>
</gene>
<dbReference type="EMBL" id="JEMN01000751">
    <property type="protein sequence ID" value="KXH57240.1"/>
    <property type="molecule type" value="Genomic_DNA"/>
</dbReference>
<dbReference type="Proteomes" id="UP000070054">
    <property type="component" value="Unassembled WGS sequence"/>
</dbReference>
<proteinExistence type="predicted"/>
<feature type="signal peptide" evidence="1">
    <location>
        <begin position="1"/>
        <end position="19"/>
    </location>
</feature>
<organism evidence="2 3">
    <name type="scientific">Colletotrichum nymphaeae SA-01</name>
    <dbReference type="NCBI Taxonomy" id="1460502"/>
    <lineage>
        <taxon>Eukaryota</taxon>
        <taxon>Fungi</taxon>
        <taxon>Dikarya</taxon>
        <taxon>Ascomycota</taxon>
        <taxon>Pezizomycotina</taxon>
        <taxon>Sordariomycetes</taxon>
        <taxon>Hypocreomycetidae</taxon>
        <taxon>Glomerellales</taxon>
        <taxon>Glomerellaceae</taxon>
        <taxon>Colletotrichum</taxon>
        <taxon>Colletotrichum acutatum species complex</taxon>
    </lineage>
</organism>
<reference evidence="2 3" key="1">
    <citation type="submission" date="2014-02" db="EMBL/GenBank/DDBJ databases">
        <title>The genome sequence of Colletotrichum nymphaeae SA-01.</title>
        <authorList>
            <person name="Baroncelli R."/>
            <person name="Thon M.R."/>
        </authorList>
    </citation>
    <scope>NUCLEOTIDE SEQUENCE [LARGE SCALE GENOMIC DNA]</scope>
    <source>
        <strain evidence="2 3">SA-01</strain>
    </source>
</reference>
<evidence type="ECO:0000256" key="1">
    <source>
        <dbReference type="SAM" id="SignalP"/>
    </source>
</evidence>
<comment type="caution">
    <text evidence="2">The sequence shown here is derived from an EMBL/GenBank/DDBJ whole genome shotgun (WGS) entry which is preliminary data.</text>
</comment>
<name>A0A135UA29_9PEZI</name>